<comment type="caution">
    <text evidence="3">The sequence shown here is derived from an EMBL/GenBank/DDBJ whole genome shotgun (WGS) entry which is preliminary data.</text>
</comment>
<dbReference type="InterPro" id="IPR000667">
    <property type="entry name" value="Peptidase_S13"/>
</dbReference>
<dbReference type="Pfam" id="PF02113">
    <property type="entry name" value="Peptidase_S13"/>
    <property type="match status" value="2"/>
</dbReference>
<dbReference type="EMBL" id="JAQOSQ010000014">
    <property type="protein sequence ID" value="MDJ1184309.1"/>
    <property type="molecule type" value="Genomic_DNA"/>
</dbReference>
<organism evidence="3 4">
    <name type="scientific">Roseofilum casamattae BLCC-M143</name>
    <dbReference type="NCBI Taxonomy" id="3022442"/>
    <lineage>
        <taxon>Bacteria</taxon>
        <taxon>Bacillati</taxon>
        <taxon>Cyanobacteriota</taxon>
        <taxon>Cyanophyceae</taxon>
        <taxon>Desertifilales</taxon>
        <taxon>Desertifilaceae</taxon>
        <taxon>Roseofilum</taxon>
        <taxon>Roseofilum casamattae</taxon>
    </lineage>
</organism>
<dbReference type="RefSeq" id="WP_283758963.1">
    <property type="nucleotide sequence ID" value="NZ_JAQOSQ010000014.1"/>
</dbReference>
<protein>
    <submittedName>
        <fullName evidence="3">D-alanyl-D-alanine carboxypeptidase</fullName>
        <ecNumber evidence="3">3.4.16.4</ecNumber>
    </submittedName>
</protein>
<dbReference type="GO" id="GO:0009002">
    <property type="term" value="F:serine-type D-Ala-D-Ala carboxypeptidase activity"/>
    <property type="evidence" value="ECO:0007669"/>
    <property type="project" value="UniProtKB-EC"/>
</dbReference>
<dbReference type="PRINTS" id="PR00922">
    <property type="entry name" value="DADACBPTASE3"/>
</dbReference>
<sequence>MSPDGRAVMLEWLGAIPLALWLEQAGYEGVLHLGVALQQNASRWALYDRQNSKLDNTIAPYFQIATKTGIWIQSGEQVLANQHGTTLFSGASLTKIATTLAALQRWSPDRQFITTIGATSPIVDGVVQGDLVVVGGGDPLLVWLEAIAIGQTLNQHGITGATGDLIITGELAINYQSDPLAVGALFYRSINSDRWNSYVEQQYQNLPHQLPRPKVAIAGQIRVRGTSPTMTPLLRHKSLPLTAILKRMNVYSHNRLSQQITDFLGGTEAVRAAAVGLAGIPDGEVQLVNGSGLGVENRLSPRASVMLLMAIQRYLQMYHMSLADVFPIVGTDIGTLIDRSPPTGSIVKTGTLSVVSALSGAIFTRDRGLVWFSIINSGWDIEGFRIQQDELLGQLAQYWGGVASPPDIMRSSDRWESAFLTLGSLSRNEILR</sequence>
<keyword evidence="4" id="KW-1185">Reference proteome</keyword>
<dbReference type="EC" id="3.4.16.4" evidence="3"/>
<dbReference type="PANTHER" id="PTHR30023:SF0">
    <property type="entry name" value="PENICILLIN-SENSITIVE CARBOXYPEPTIDASE A"/>
    <property type="match status" value="1"/>
</dbReference>
<dbReference type="InterPro" id="IPR012338">
    <property type="entry name" value="Beta-lactam/transpept-like"/>
</dbReference>
<dbReference type="Proteomes" id="UP001232992">
    <property type="component" value="Unassembled WGS sequence"/>
</dbReference>
<evidence type="ECO:0000256" key="1">
    <source>
        <dbReference type="ARBA" id="ARBA00006096"/>
    </source>
</evidence>
<comment type="similarity">
    <text evidence="1">Belongs to the peptidase S13 family.</text>
</comment>
<dbReference type="Gene3D" id="3.40.710.10">
    <property type="entry name" value="DD-peptidase/beta-lactamase superfamily"/>
    <property type="match status" value="1"/>
</dbReference>
<evidence type="ECO:0000256" key="2">
    <source>
        <dbReference type="ARBA" id="ARBA00022801"/>
    </source>
</evidence>
<dbReference type="Gene3D" id="3.50.80.20">
    <property type="entry name" value="D-Ala-D-Ala carboxypeptidase C, peptidase S13"/>
    <property type="match status" value="1"/>
</dbReference>
<proteinExistence type="inferred from homology"/>
<keyword evidence="3" id="KW-0645">Protease</keyword>
<gene>
    <name evidence="3" type="ORF">PMH09_14080</name>
</gene>
<reference evidence="3 4" key="1">
    <citation type="submission" date="2023-01" db="EMBL/GenBank/DDBJ databases">
        <title>Novel diversity within Roseofilum (Cyanobacteria; Desertifilaceae) from marine benthic mats with descriptions of four novel species.</title>
        <authorList>
            <person name="Wang Y."/>
            <person name="Berthold D.E."/>
            <person name="Hu J."/>
            <person name="Lefler F.W."/>
            <person name="Laughinghouse H.D. IV."/>
        </authorList>
    </citation>
    <scope>NUCLEOTIDE SEQUENCE [LARGE SCALE GENOMIC DNA]</scope>
    <source>
        <strain evidence="3 4">BLCC-M143</strain>
    </source>
</reference>
<keyword evidence="2 3" id="KW-0378">Hydrolase</keyword>
<keyword evidence="3" id="KW-0121">Carboxypeptidase</keyword>
<name>A0ABT7C0N9_9CYAN</name>
<accession>A0ABT7C0N9</accession>
<evidence type="ECO:0000313" key="3">
    <source>
        <dbReference type="EMBL" id="MDJ1184309.1"/>
    </source>
</evidence>
<evidence type="ECO:0000313" key="4">
    <source>
        <dbReference type="Proteomes" id="UP001232992"/>
    </source>
</evidence>
<dbReference type="PANTHER" id="PTHR30023">
    <property type="entry name" value="D-ALANYL-D-ALANINE CARBOXYPEPTIDASE"/>
    <property type="match status" value="1"/>
</dbReference>
<dbReference type="SUPFAM" id="SSF56601">
    <property type="entry name" value="beta-lactamase/transpeptidase-like"/>
    <property type="match status" value="1"/>
</dbReference>